<accession>A0A0B6YI63</accession>
<reference evidence="1" key="1">
    <citation type="submission" date="2014-12" db="EMBL/GenBank/DDBJ databases">
        <title>Insight into the proteome of Arion vulgaris.</title>
        <authorList>
            <person name="Aradska J."/>
            <person name="Bulat T."/>
            <person name="Smidak R."/>
            <person name="Sarate P."/>
            <person name="Gangsoo J."/>
            <person name="Sialana F."/>
            <person name="Bilban M."/>
            <person name="Lubec G."/>
        </authorList>
    </citation>
    <scope>NUCLEOTIDE SEQUENCE</scope>
    <source>
        <tissue evidence="1">Skin</tissue>
    </source>
</reference>
<evidence type="ECO:0000313" key="1">
    <source>
        <dbReference type="EMBL" id="CEK55220.1"/>
    </source>
</evidence>
<protein>
    <recommendedName>
        <fullName evidence="2">DUF4817 domain-containing protein</fullName>
    </recommendedName>
</protein>
<dbReference type="AlphaFoldDB" id="A0A0B6YI63"/>
<dbReference type="EMBL" id="HACG01008355">
    <property type="protein sequence ID" value="CEK55220.1"/>
    <property type="molecule type" value="Transcribed_RNA"/>
</dbReference>
<name>A0A0B6YI63_9EUPU</name>
<organism evidence="1">
    <name type="scientific">Arion vulgaris</name>
    <dbReference type="NCBI Taxonomy" id="1028688"/>
    <lineage>
        <taxon>Eukaryota</taxon>
        <taxon>Metazoa</taxon>
        <taxon>Spiralia</taxon>
        <taxon>Lophotrochozoa</taxon>
        <taxon>Mollusca</taxon>
        <taxon>Gastropoda</taxon>
        <taxon>Heterobranchia</taxon>
        <taxon>Euthyneura</taxon>
        <taxon>Panpulmonata</taxon>
        <taxon>Eupulmonata</taxon>
        <taxon>Stylommatophora</taxon>
        <taxon>Helicina</taxon>
        <taxon>Arionoidea</taxon>
        <taxon>Arionidae</taxon>
        <taxon>Arion</taxon>
    </lineage>
</organism>
<gene>
    <name evidence="1" type="primary">ORF24662</name>
</gene>
<evidence type="ECO:0008006" key="2">
    <source>
        <dbReference type="Google" id="ProtNLM"/>
    </source>
</evidence>
<feature type="non-terminal residue" evidence="1">
    <location>
        <position position="1"/>
    </location>
</feature>
<proteinExistence type="predicted"/>
<sequence>VFQNGGRYTWKVVQKCMARFPDKPTPHRITVRNLLSKFLDTGNVKDAHRSGRPAMSEGKCLDNQERILKRPSKSLRKIWQQVNSSVSTLHTILQH</sequence>